<dbReference type="STRING" id="1797243.A2943_02325"/>
<evidence type="ECO:0000259" key="2">
    <source>
        <dbReference type="Pfam" id="PF00188"/>
    </source>
</evidence>
<evidence type="ECO:0000256" key="1">
    <source>
        <dbReference type="SAM" id="MobiDB-lite"/>
    </source>
</evidence>
<dbReference type="AlphaFoldDB" id="A0A1F4XHV2"/>
<proteinExistence type="predicted"/>
<name>A0A1F4XHV2_9BACT</name>
<organism evidence="3 4">
    <name type="scientific">Candidatus Adlerbacteria bacterium RIFCSPLOWO2_01_FULL_51_16</name>
    <dbReference type="NCBI Taxonomy" id="1797243"/>
    <lineage>
        <taxon>Bacteria</taxon>
        <taxon>Candidatus Adleribacteriota</taxon>
    </lineage>
</organism>
<sequence>MARPATDMKALALAFLLFASAFLYWASSLPKPSSKEAQEFVRATLNNFIPLPTAEDVPVVSEPPPLAPTTHAAPEQKQEEPPEYDADFVVALEAAIHDGINVERVRNGLRVLKYDEALADVARLHSADMAKNNYFAHEDDDGCDSACRLDAAEYKWRWVGENLFLMKSNFRYTVSDAAAVIVQGWMGSEGHRKNILQKVFTDEGLGIVVSGDSIYATELFSRPR</sequence>
<dbReference type="PANTHER" id="PTHR31157">
    <property type="entry name" value="SCP DOMAIN-CONTAINING PROTEIN"/>
    <property type="match status" value="1"/>
</dbReference>
<gene>
    <name evidence="3" type="ORF">A2943_02325</name>
</gene>
<dbReference type="EMBL" id="MEWX01000014">
    <property type="protein sequence ID" value="OGC80703.1"/>
    <property type="molecule type" value="Genomic_DNA"/>
</dbReference>
<dbReference type="InterPro" id="IPR035940">
    <property type="entry name" value="CAP_sf"/>
</dbReference>
<feature type="region of interest" description="Disordered" evidence="1">
    <location>
        <begin position="59"/>
        <end position="81"/>
    </location>
</feature>
<evidence type="ECO:0000313" key="3">
    <source>
        <dbReference type="EMBL" id="OGC80703.1"/>
    </source>
</evidence>
<dbReference type="InterPro" id="IPR014044">
    <property type="entry name" value="CAP_dom"/>
</dbReference>
<reference evidence="3 4" key="1">
    <citation type="journal article" date="2016" name="Nat. Commun.">
        <title>Thousands of microbial genomes shed light on interconnected biogeochemical processes in an aquifer system.</title>
        <authorList>
            <person name="Anantharaman K."/>
            <person name="Brown C.T."/>
            <person name="Hug L.A."/>
            <person name="Sharon I."/>
            <person name="Castelle C.J."/>
            <person name="Probst A.J."/>
            <person name="Thomas B.C."/>
            <person name="Singh A."/>
            <person name="Wilkins M.J."/>
            <person name="Karaoz U."/>
            <person name="Brodie E.L."/>
            <person name="Williams K.H."/>
            <person name="Hubbard S.S."/>
            <person name="Banfield J.F."/>
        </authorList>
    </citation>
    <scope>NUCLEOTIDE SEQUENCE [LARGE SCALE GENOMIC DNA]</scope>
</reference>
<comment type="caution">
    <text evidence="3">The sequence shown here is derived from an EMBL/GenBank/DDBJ whole genome shotgun (WGS) entry which is preliminary data.</text>
</comment>
<feature type="domain" description="SCP" evidence="2">
    <location>
        <begin position="99"/>
        <end position="215"/>
    </location>
</feature>
<dbReference type="CDD" id="cd05379">
    <property type="entry name" value="CAP_bacterial"/>
    <property type="match status" value="1"/>
</dbReference>
<evidence type="ECO:0000313" key="4">
    <source>
        <dbReference type="Proteomes" id="UP000176185"/>
    </source>
</evidence>
<dbReference type="SUPFAM" id="SSF55797">
    <property type="entry name" value="PR-1-like"/>
    <property type="match status" value="1"/>
</dbReference>
<dbReference type="Gene3D" id="3.40.33.10">
    <property type="entry name" value="CAP"/>
    <property type="match status" value="1"/>
</dbReference>
<protein>
    <recommendedName>
        <fullName evidence="2">SCP domain-containing protein</fullName>
    </recommendedName>
</protein>
<accession>A0A1F4XHV2</accession>
<dbReference type="Proteomes" id="UP000176185">
    <property type="component" value="Unassembled WGS sequence"/>
</dbReference>
<dbReference type="Pfam" id="PF00188">
    <property type="entry name" value="CAP"/>
    <property type="match status" value="1"/>
</dbReference>
<dbReference type="PANTHER" id="PTHR31157:SF1">
    <property type="entry name" value="SCP DOMAIN-CONTAINING PROTEIN"/>
    <property type="match status" value="1"/>
</dbReference>